<dbReference type="KEGG" id="scya:EJ357_47365"/>
<organism evidence="2 3">
    <name type="scientific">Streptomyces cyaneochromogenes</name>
    <dbReference type="NCBI Taxonomy" id="2496836"/>
    <lineage>
        <taxon>Bacteria</taxon>
        <taxon>Bacillati</taxon>
        <taxon>Actinomycetota</taxon>
        <taxon>Actinomycetes</taxon>
        <taxon>Kitasatosporales</taxon>
        <taxon>Streptomycetaceae</taxon>
        <taxon>Streptomyces</taxon>
    </lineage>
</organism>
<dbReference type="Proteomes" id="UP000280298">
    <property type="component" value="Chromosome"/>
</dbReference>
<feature type="region of interest" description="Disordered" evidence="1">
    <location>
        <begin position="83"/>
        <end position="104"/>
    </location>
</feature>
<name>A0A3Q9F160_9ACTN</name>
<proteinExistence type="predicted"/>
<reference evidence="2 3" key="1">
    <citation type="journal article" date="2019" name="Int. J. Syst. Evol. Microbiol.">
        <title>Streptomyces cyaneochromogenes sp. nov., a blue pigment-producing actinomycete from manganese-contaminated soil.</title>
        <authorList>
            <person name="Tang X."/>
            <person name="Zhao J."/>
            <person name="Li K."/>
            <person name="Chen Z."/>
            <person name="Sun Y."/>
            <person name="Gao J."/>
        </authorList>
    </citation>
    <scope>NUCLEOTIDE SEQUENCE [LARGE SCALE GENOMIC DNA]</scope>
    <source>
        <strain evidence="2 3">MK-45</strain>
    </source>
</reference>
<evidence type="ECO:0000256" key="1">
    <source>
        <dbReference type="SAM" id="MobiDB-lite"/>
    </source>
</evidence>
<evidence type="ECO:0000313" key="3">
    <source>
        <dbReference type="Proteomes" id="UP000280298"/>
    </source>
</evidence>
<keyword evidence="3" id="KW-1185">Reference proteome</keyword>
<feature type="compositionally biased region" description="Acidic residues" evidence="1">
    <location>
        <begin position="88"/>
        <end position="104"/>
    </location>
</feature>
<accession>A0A3Q9F160</accession>
<evidence type="ECO:0000313" key="2">
    <source>
        <dbReference type="EMBL" id="AZQ40068.1"/>
    </source>
</evidence>
<dbReference type="Pfam" id="PF19691">
    <property type="entry name" value="DUF6192"/>
    <property type="match status" value="1"/>
</dbReference>
<dbReference type="AlphaFoldDB" id="A0A3Q9F160"/>
<dbReference type="EMBL" id="CP034539">
    <property type="protein sequence ID" value="AZQ40068.1"/>
    <property type="molecule type" value="Genomic_DNA"/>
</dbReference>
<sequence>MIQHPPANERTGRREWSGDAAKRAAGWSTATPATVEEKVEAIRDLALDEQMAAQAACDLLHRPEVAFRAMRDRQARELVNQAQFDQADLAEEGGEEEWGGGERR</sequence>
<gene>
    <name evidence="2" type="ORF">EJ357_47365</name>
</gene>
<feature type="compositionally biased region" description="Basic and acidic residues" evidence="1">
    <location>
        <begin position="10"/>
        <end position="22"/>
    </location>
</feature>
<dbReference type="OrthoDB" id="4569910at2"/>
<protein>
    <submittedName>
        <fullName evidence="2">Uncharacterized protein</fullName>
    </submittedName>
</protein>
<feature type="region of interest" description="Disordered" evidence="1">
    <location>
        <begin position="1"/>
        <end position="32"/>
    </location>
</feature>
<dbReference type="InterPro" id="IPR045683">
    <property type="entry name" value="DUF6192"/>
</dbReference>